<dbReference type="Gene3D" id="1.10.10.160">
    <property type="match status" value="1"/>
</dbReference>
<comment type="subunit">
    <text evidence="14">Heterodimer of AddA and AddB/RexB.</text>
</comment>
<name>A0A0C1PRL0_9LACO</name>
<evidence type="ECO:0000259" key="17">
    <source>
        <dbReference type="PROSITE" id="PS51198"/>
    </source>
</evidence>
<evidence type="ECO:0000256" key="7">
    <source>
        <dbReference type="ARBA" id="ARBA00022839"/>
    </source>
</evidence>
<keyword evidence="4 14" id="KW-0227">DNA damage</keyword>
<feature type="region of interest" description="Disordered" evidence="16">
    <location>
        <begin position="969"/>
        <end position="989"/>
    </location>
</feature>
<evidence type="ECO:0000256" key="16">
    <source>
        <dbReference type="SAM" id="MobiDB-lite"/>
    </source>
</evidence>
<evidence type="ECO:0000256" key="14">
    <source>
        <dbReference type="HAMAP-Rule" id="MF_01451"/>
    </source>
</evidence>
<dbReference type="SUPFAM" id="SSF52980">
    <property type="entry name" value="Restriction endonuclease-like"/>
    <property type="match status" value="1"/>
</dbReference>
<dbReference type="InterPro" id="IPR014152">
    <property type="entry name" value="AddA"/>
</dbReference>
<feature type="domain" description="UvrD-like helicase C-terminal" evidence="18">
    <location>
        <begin position="509"/>
        <end position="803"/>
    </location>
</feature>
<dbReference type="Proteomes" id="UP000031397">
    <property type="component" value="Unassembled WGS sequence"/>
</dbReference>
<dbReference type="Pfam" id="PF13361">
    <property type="entry name" value="UvrD_C"/>
    <property type="match status" value="1"/>
</dbReference>
<dbReference type="GO" id="GO:0005829">
    <property type="term" value="C:cytosol"/>
    <property type="evidence" value="ECO:0007669"/>
    <property type="project" value="TreeGrafter"/>
</dbReference>
<comment type="similarity">
    <text evidence="1">Belongs to the helicase family. UvrD subfamily.</text>
</comment>
<dbReference type="GO" id="GO:0033202">
    <property type="term" value="C:DNA helicase complex"/>
    <property type="evidence" value="ECO:0007669"/>
    <property type="project" value="TreeGrafter"/>
</dbReference>
<evidence type="ECO:0000313" key="19">
    <source>
        <dbReference type="EMBL" id="KID42516.1"/>
    </source>
</evidence>
<keyword evidence="8 14" id="KW-0067">ATP-binding</keyword>
<evidence type="ECO:0000256" key="10">
    <source>
        <dbReference type="ARBA" id="ARBA00023204"/>
    </source>
</evidence>
<evidence type="ECO:0000256" key="9">
    <source>
        <dbReference type="ARBA" id="ARBA00023125"/>
    </source>
</evidence>
<evidence type="ECO:0000256" key="2">
    <source>
        <dbReference type="ARBA" id="ARBA00022722"/>
    </source>
</evidence>
<comment type="cofactor">
    <cofactor evidence="14">
        <name>Mg(2+)</name>
        <dbReference type="ChEBI" id="CHEBI:18420"/>
    </cofactor>
</comment>
<dbReference type="EC" id="3.1.-.-" evidence="14"/>
<dbReference type="InterPro" id="IPR027417">
    <property type="entry name" value="P-loop_NTPase"/>
</dbReference>
<keyword evidence="2 14" id="KW-0540">Nuclease</keyword>
<dbReference type="NCBIfam" id="TIGR02785">
    <property type="entry name" value="addA_Gpos"/>
    <property type="match status" value="1"/>
</dbReference>
<dbReference type="InterPro" id="IPR011604">
    <property type="entry name" value="PDDEXK-like_dom_sf"/>
</dbReference>
<organism evidence="19 20">
    <name type="scientific">Fructilactobacillus fructivorans</name>
    <dbReference type="NCBI Taxonomy" id="1614"/>
    <lineage>
        <taxon>Bacteria</taxon>
        <taxon>Bacillati</taxon>
        <taxon>Bacillota</taxon>
        <taxon>Bacilli</taxon>
        <taxon>Lactobacillales</taxon>
        <taxon>Lactobacillaceae</taxon>
        <taxon>Fructilactobacillus</taxon>
    </lineage>
</organism>
<keyword evidence="5 14" id="KW-0378">Hydrolase</keyword>
<dbReference type="PATRIC" id="fig|1614.7.peg.435"/>
<evidence type="ECO:0000256" key="15">
    <source>
        <dbReference type="PROSITE-ProRule" id="PRU00560"/>
    </source>
</evidence>
<dbReference type="InterPro" id="IPR011335">
    <property type="entry name" value="Restrct_endonuc-II-like"/>
</dbReference>
<keyword evidence="9 14" id="KW-0238">DNA-binding</keyword>
<dbReference type="GO" id="GO:0005524">
    <property type="term" value="F:ATP binding"/>
    <property type="evidence" value="ECO:0007669"/>
    <property type="project" value="UniProtKB-UniRule"/>
</dbReference>
<dbReference type="Gene3D" id="3.40.50.300">
    <property type="entry name" value="P-loop containing nucleotide triphosphate hydrolases"/>
    <property type="match status" value="4"/>
</dbReference>
<evidence type="ECO:0000256" key="11">
    <source>
        <dbReference type="ARBA" id="ARBA00023235"/>
    </source>
</evidence>
<evidence type="ECO:0000256" key="1">
    <source>
        <dbReference type="ARBA" id="ARBA00009922"/>
    </source>
</evidence>
<dbReference type="InterPro" id="IPR013986">
    <property type="entry name" value="DExx_box_DNA_helicase_dom_sf"/>
</dbReference>
<dbReference type="EMBL" id="JOJZ01000009">
    <property type="protein sequence ID" value="KID42516.1"/>
    <property type="molecule type" value="Genomic_DNA"/>
</dbReference>
<dbReference type="SUPFAM" id="SSF52540">
    <property type="entry name" value="P-loop containing nucleoside triphosphate hydrolases"/>
    <property type="match status" value="1"/>
</dbReference>
<comment type="caution">
    <text evidence="19">The sequence shown here is derived from an EMBL/GenBank/DDBJ whole genome shotgun (WGS) entry which is preliminary data.</text>
</comment>
<evidence type="ECO:0000256" key="6">
    <source>
        <dbReference type="ARBA" id="ARBA00022806"/>
    </source>
</evidence>
<dbReference type="EC" id="5.6.2.4" evidence="14"/>
<feature type="domain" description="UvrD-like helicase ATP-binding" evidence="17">
    <location>
        <begin position="7"/>
        <end position="478"/>
    </location>
</feature>
<evidence type="ECO:0000259" key="18">
    <source>
        <dbReference type="PROSITE" id="PS51217"/>
    </source>
</evidence>
<comment type="similarity">
    <text evidence="14">Belongs to the helicase family. AddA subfamily.</text>
</comment>
<keyword evidence="3 14" id="KW-0547">Nucleotide-binding</keyword>
<dbReference type="Gene3D" id="3.90.320.10">
    <property type="match status" value="1"/>
</dbReference>
<sequence>MADNSMNFTPEQKKAITENFPGNALVSASAGSGKTRVLVQRVLNKVEHGVDVDHLLIVTFTKAAAKEMRDRIKKGLQDEVNQSNDDEQKRNLVKQIRKLSVAHISTMDAFCQWLVQKDYYAIDLDPNFRILADKTEQEMLRDSVWEDVREDLYGNDEDGSFARLTRNFSNDRGDDGLTDVVLSLYDFSNANQDPEAWLNHLVDLYQMDDNITQSNFYQKYLLPEIQNKIKQAIGIFKQAKQEFLDGALSSRADLIDKDIKKLNRIYDRLGTATWDALYELFNPFKLESMNQKGISKKIDDSQKEFQKVAMDSRKEAKKIIDKIGSKYFFAKEDANLDVIKQAEKLVKKLVEVVQTFSKRYAAVKKQKHAYEFVDIEHFALNILTGKSEDSQEIKRQLQNYFDEIMVDEYQDNNRLQDAILNAMKNQQHENMFMVGDVKQSIYGFRLADPGMFLEKLDHYQESDNKDTAVELSDNFRSVKNVDDFTNLVFSQIMDRGLGEMDYTGNAKLKYGATYYGNSVKSNANVMMYVDDNSKDDDENLTLKPDTNSEGQVRMVADQIQDLIQKKMQIYDKTTHEMRDIRYGDIAILEPTRNNNLNLSKEFLQKRIPLSIDGGESYFKTTEVQIMMSLLQIIDNPYQDIPLAAVLRSPIVGMDENEMAYLRINHKTGNYFASILDFYHHYPSQEPNEFGNLVAKKVQLFLDQLKDFKDFATKHELSDLIWHIYSVTGFLDYVGGMPAGKKRQANLHALYERASEYEKSSFKGLFAFVQFVKRLQDKDDDLAEAPADIETDSVHVMTIHGSKGLEFPVVFLMDATKNFNESAEKNRYVLNNKLGIGIKYFDQSKHELLPTLQYVAIMAAKKNSNLAEEMRKLYVALTRAEQQLYITGIVKKNHTPETETKDWERAYQSPNMVLDQSMRSGAKSFMDWIGASLVRHPNYYQDRGKVDATHVLSKDPTNFKVEFVTAKDLQQPGQAGTTSTSSDQTLKTEQIDQSQIQHIMDFKYPYHAATTTTAYQSVSEIKRLFDDPDNIQLGSVSESRNMILRRTRYNNTTFMQPQFMQSVGQPNSMEIGTATHLILQKINVKEPINQDTVAELLAQLVNDKLITPEVAKKVNVDSVVKFYQSELGQLIKAHPDRLHREVPFSLLISAEQIFSEFENDADQKLLVHGIIDGYLDLDDGPVLFDYKTDFVNPKKPDASVEKIIDQYRGQVNIYGIALSDILGKPVKDEYLYLLSNNSLQRVVPKK</sequence>
<evidence type="ECO:0000256" key="3">
    <source>
        <dbReference type="ARBA" id="ARBA00022741"/>
    </source>
</evidence>
<evidence type="ECO:0000256" key="13">
    <source>
        <dbReference type="ARBA" id="ARBA00048988"/>
    </source>
</evidence>
<comment type="function">
    <text evidence="14">The heterodimer acts as both an ATP-dependent DNA helicase and an ATP-dependent, dual-direction single-stranded exonuclease. Recognizes the chi site generating a DNA molecule suitable for the initiation of homologous recombination. The AddA nuclease domain is required for chi fragment generation; this subunit has the helicase and 3' -&gt; 5' nuclease activities.</text>
</comment>
<dbReference type="GO" id="GO:0003690">
    <property type="term" value="F:double-stranded DNA binding"/>
    <property type="evidence" value="ECO:0007669"/>
    <property type="project" value="UniProtKB-UniRule"/>
</dbReference>
<evidence type="ECO:0000256" key="4">
    <source>
        <dbReference type="ARBA" id="ARBA00022763"/>
    </source>
</evidence>
<dbReference type="PROSITE" id="PS51198">
    <property type="entry name" value="UVRD_HELICASE_ATP_BIND"/>
    <property type="match status" value="1"/>
</dbReference>
<gene>
    <name evidence="14" type="primary">addA</name>
    <name evidence="19" type="ORF">LfDm3_0445</name>
</gene>
<dbReference type="OrthoDB" id="9810135at2"/>
<dbReference type="Pfam" id="PF12705">
    <property type="entry name" value="PDDEXK_1"/>
    <property type="match status" value="1"/>
</dbReference>
<feature type="compositionally biased region" description="Polar residues" evidence="16">
    <location>
        <begin position="970"/>
        <end position="989"/>
    </location>
</feature>
<dbReference type="PANTHER" id="PTHR11070">
    <property type="entry name" value="UVRD / RECB / PCRA DNA HELICASE FAMILY MEMBER"/>
    <property type="match status" value="1"/>
</dbReference>
<dbReference type="InterPro" id="IPR014016">
    <property type="entry name" value="UvrD-like_ATP-bd"/>
</dbReference>
<reference evidence="19 20" key="1">
    <citation type="submission" date="2014-06" db="EMBL/GenBank/DDBJ databases">
        <title>Functional and comparative genomic analyses of the Drosophila gut microbiota identify candidate symbiosis factors.</title>
        <authorList>
            <person name="Newell P.D."/>
            <person name="Chaston J.M."/>
            <person name="Douglas A.E."/>
        </authorList>
    </citation>
    <scope>NUCLEOTIDE SEQUENCE [LARGE SCALE GENOMIC DNA]</scope>
    <source>
        <strain evidence="19 20">DmCS_002</strain>
    </source>
</reference>
<keyword evidence="7 14" id="KW-0269">Exonuclease</keyword>
<dbReference type="PROSITE" id="PS51217">
    <property type="entry name" value="UVRD_HELICASE_CTER"/>
    <property type="match status" value="1"/>
</dbReference>
<dbReference type="GO" id="GO:0000724">
    <property type="term" value="P:double-strand break repair via homologous recombination"/>
    <property type="evidence" value="ECO:0007669"/>
    <property type="project" value="UniProtKB-UniRule"/>
</dbReference>
<dbReference type="InterPro" id="IPR000212">
    <property type="entry name" value="DNA_helicase_UvrD/REP"/>
</dbReference>
<comment type="catalytic activity">
    <reaction evidence="12 14">
        <text>Couples ATP hydrolysis with the unwinding of duplex DNA by translocating in the 3'-5' direction.</text>
        <dbReference type="EC" id="5.6.2.4"/>
    </reaction>
</comment>
<dbReference type="PANTHER" id="PTHR11070:SF48">
    <property type="entry name" value="ATP-DEPENDENT HELICASE_NUCLEASE SUBUNIT A"/>
    <property type="match status" value="1"/>
</dbReference>
<keyword evidence="6 14" id="KW-0347">Helicase</keyword>
<keyword evidence="10 14" id="KW-0234">DNA repair</keyword>
<evidence type="ECO:0000313" key="20">
    <source>
        <dbReference type="Proteomes" id="UP000031397"/>
    </source>
</evidence>
<dbReference type="InterPro" id="IPR014017">
    <property type="entry name" value="DNA_helicase_UvrD-like_C"/>
</dbReference>
<evidence type="ECO:0000256" key="12">
    <source>
        <dbReference type="ARBA" id="ARBA00034617"/>
    </source>
</evidence>
<dbReference type="Pfam" id="PF00580">
    <property type="entry name" value="UvrD-helicase"/>
    <property type="match status" value="1"/>
</dbReference>
<dbReference type="GeneID" id="74913127"/>
<evidence type="ECO:0000256" key="8">
    <source>
        <dbReference type="ARBA" id="ARBA00022840"/>
    </source>
</evidence>
<dbReference type="Gene3D" id="1.10.274.50">
    <property type="match status" value="1"/>
</dbReference>
<dbReference type="GO" id="GO:0043138">
    <property type="term" value="F:3'-5' DNA helicase activity"/>
    <property type="evidence" value="ECO:0007669"/>
    <property type="project" value="UniProtKB-UniRule"/>
</dbReference>
<keyword evidence="11 14" id="KW-0413">Isomerase</keyword>
<comment type="catalytic activity">
    <reaction evidence="13 14">
        <text>ATP + H2O = ADP + phosphate + H(+)</text>
        <dbReference type="Rhea" id="RHEA:13065"/>
        <dbReference type="ChEBI" id="CHEBI:15377"/>
        <dbReference type="ChEBI" id="CHEBI:15378"/>
        <dbReference type="ChEBI" id="CHEBI:30616"/>
        <dbReference type="ChEBI" id="CHEBI:43474"/>
        <dbReference type="ChEBI" id="CHEBI:456216"/>
        <dbReference type="EC" id="5.6.2.4"/>
    </reaction>
</comment>
<dbReference type="GO" id="GO:0016887">
    <property type="term" value="F:ATP hydrolysis activity"/>
    <property type="evidence" value="ECO:0007669"/>
    <property type="project" value="RHEA"/>
</dbReference>
<dbReference type="InterPro" id="IPR038726">
    <property type="entry name" value="PDDEXK_AddAB-type"/>
</dbReference>
<dbReference type="AlphaFoldDB" id="A0A0C1PRL0"/>
<protein>
    <recommendedName>
        <fullName evidence="14">ATP-dependent helicase/nuclease subunit A</fullName>
        <ecNumber evidence="14">3.1.-.-</ecNumber>
        <ecNumber evidence="14">5.6.2.4</ecNumber>
    </recommendedName>
    <alternativeName>
        <fullName evidence="14">ATP-dependent helicase/nuclease AddA</fullName>
    </alternativeName>
    <alternativeName>
        <fullName evidence="14">DNA 3'-5' helicase AddA</fullName>
    </alternativeName>
</protein>
<proteinExistence type="inferred from homology"/>
<feature type="binding site" evidence="15">
    <location>
        <begin position="28"/>
        <end position="35"/>
    </location>
    <ligand>
        <name>ATP</name>
        <dbReference type="ChEBI" id="CHEBI:30616"/>
    </ligand>
</feature>
<dbReference type="HAMAP" id="MF_01451">
    <property type="entry name" value="AddA"/>
    <property type="match status" value="1"/>
</dbReference>
<keyword evidence="20" id="KW-1185">Reference proteome</keyword>
<accession>A0A0C1PRL0</accession>
<dbReference type="GO" id="GO:0008408">
    <property type="term" value="F:3'-5' exonuclease activity"/>
    <property type="evidence" value="ECO:0007669"/>
    <property type="project" value="UniProtKB-UniRule"/>
</dbReference>
<dbReference type="RefSeq" id="WP_052236572.1">
    <property type="nucleotide sequence ID" value="NZ_JOJZ01000009.1"/>
</dbReference>
<evidence type="ECO:0000256" key="5">
    <source>
        <dbReference type="ARBA" id="ARBA00022801"/>
    </source>
</evidence>